<sequence length="81" mass="8074">MRALLTLTVGGPVRVATTALAIVVIAAVASGSGWDLLRAAWMMSLAASGFTLLYAVLALVAAATGACDETPAPASEEADRG</sequence>
<name>A0A1G9X1U9_9HYPH</name>
<keyword evidence="3" id="KW-1185">Reference proteome</keyword>
<keyword evidence="1" id="KW-0812">Transmembrane</keyword>
<reference evidence="3" key="1">
    <citation type="submission" date="2016-10" db="EMBL/GenBank/DDBJ databases">
        <authorList>
            <person name="Varghese N."/>
            <person name="Submissions S."/>
        </authorList>
    </citation>
    <scope>NUCLEOTIDE SEQUENCE [LARGE SCALE GENOMIC DNA]</scope>
    <source>
        <strain evidence="3">BL47</strain>
    </source>
</reference>
<protein>
    <submittedName>
        <fullName evidence="2">Uncharacterized protein</fullName>
    </submittedName>
</protein>
<proteinExistence type="predicted"/>
<feature type="transmembrane region" description="Helical" evidence="1">
    <location>
        <begin position="45"/>
        <end position="67"/>
    </location>
</feature>
<dbReference type="AlphaFoldDB" id="A0A1G9X1U9"/>
<organism evidence="2 3">
    <name type="scientific">Methylobacterium phyllostachyos</name>
    <dbReference type="NCBI Taxonomy" id="582672"/>
    <lineage>
        <taxon>Bacteria</taxon>
        <taxon>Pseudomonadati</taxon>
        <taxon>Pseudomonadota</taxon>
        <taxon>Alphaproteobacteria</taxon>
        <taxon>Hyphomicrobiales</taxon>
        <taxon>Methylobacteriaceae</taxon>
        <taxon>Methylobacterium</taxon>
    </lineage>
</organism>
<dbReference type="STRING" id="582672.SAMN05216360_104213"/>
<evidence type="ECO:0000313" key="2">
    <source>
        <dbReference type="EMBL" id="SDM90652.1"/>
    </source>
</evidence>
<evidence type="ECO:0000256" key="1">
    <source>
        <dbReference type="SAM" id="Phobius"/>
    </source>
</evidence>
<dbReference type="RefSeq" id="WP_091714850.1">
    <property type="nucleotide sequence ID" value="NZ_FNHS01000004.1"/>
</dbReference>
<keyword evidence="1" id="KW-0472">Membrane</keyword>
<accession>A0A1G9X1U9</accession>
<evidence type="ECO:0000313" key="3">
    <source>
        <dbReference type="Proteomes" id="UP000198704"/>
    </source>
</evidence>
<gene>
    <name evidence="2" type="ORF">SAMN05216360_104213</name>
</gene>
<dbReference type="Proteomes" id="UP000198704">
    <property type="component" value="Unassembled WGS sequence"/>
</dbReference>
<keyword evidence="1" id="KW-1133">Transmembrane helix</keyword>
<dbReference type="EMBL" id="FNHS01000004">
    <property type="protein sequence ID" value="SDM90652.1"/>
    <property type="molecule type" value="Genomic_DNA"/>
</dbReference>